<gene>
    <name evidence="1" type="ORF">L210DRAFT_3650244</name>
</gene>
<accession>A0AAD4GA66</accession>
<sequence>MTMEQPDQVKSIQKTNRKGKKVVRQFPVKKTDGIMQAQMSVQSIIPAQTKDLVDHQHIAHYNEKLLKWINTLSSFVNREANVYALGSILPTVTWGSYEPFQDHRCQLCNPLTNIPIVVWMVGHIRSMWFLKQGKPEKQAAVTVIPLSHSLAAQTTRLLGGLANPSTYNPMNAVRAIKWQNSKASDDLELFGEVFDAHDILTNKAEMPPYPVEELKKNDLVLLESKIICYKLKDANNNWTIHHVQMEMLTISLLYCADLEESADKETSCDIRDLQI</sequence>
<keyword evidence="2" id="KW-1185">Reference proteome</keyword>
<proteinExistence type="predicted"/>
<dbReference type="Proteomes" id="UP001194468">
    <property type="component" value="Unassembled WGS sequence"/>
</dbReference>
<evidence type="ECO:0000313" key="1">
    <source>
        <dbReference type="EMBL" id="KAF8432547.1"/>
    </source>
</evidence>
<organism evidence="1 2">
    <name type="scientific">Boletus edulis BED1</name>
    <dbReference type="NCBI Taxonomy" id="1328754"/>
    <lineage>
        <taxon>Eukaryota</taxon>
        <taxon>Fungi</taxon>
        <taxon>Dikarya</taxon>
        <taxon>Basidiomycota</taxon>
        <taxon>Agaricomycotina</taxon>
        <taxon>Agaricomycetes</taxon>
        <taxon>Agaricomycetidae</taxon>
        <taxon>Boletales</taxon>
        <taxon>Boletineae</taxon>
        <taxon>Boletaceae</taxon>
        <taxon>Boletoideae</taxon>
        <taxon>Boletus</taxon>
    </lineage>
</organism>
<dbReference type="EMBL" id="WHUW01000039">
    <property type="protein sequence ID" value="KAF8432547.1"/>
    <property type="molecule type" value="Genomic_DNA"/>
</dbReference>
<comment type="caution">
    <text evidence="1">The sequence shown here is derived from an EMBL/GenBank/DDBJ whole genome shotgun (WGS) entry which is preliminary data.</text>
</comment>
<protein>
    <submittedName>
        <fullName evidence="1">Uncharacterized protein</fullName>
    </submittedName>
</protein>
<evidence type="ECO:0000313" key="2">
    <source>
        <dbReference type="Proteomes" id="UP001194468"/>
    </source>
</evidence>
<reference evidence="1" key="2">
    <citation type="journal article" date="2020" name="Nat. Commun.">
        <title>Large-scale genome sequencing of mycorrhizal fungi provides insights into the early evolution of symbiotic traits.</title>
        <authorList>
            <person name="Miyauchi S."/>
            <person name="Kiss E."/>
            <person name="Kuo A."/>
            <person name="Drula E."/>
            <person name="Kohler A."/>
            <person name="Sanchez-Garcia M."/>
            <person name="Morin E."/>
            <person name="Andreopoulos B."/>
            <person name="Barry K.W."/>
            <person name="Bonito G."/>
            <person name="Buee M."/>
            <person name="Carver A."/>
            <person name="Chen C."/>
            <person name="Cichocki N."/>
            <person name="Clum A."/>
            <person name="Culley D."/>
            <person name="Crous P.W."/>
            <person name="Fauchery L."/>
            <person name="Girlanda M."/>
            <person name="Hayes R.D."/>
            <person name="Keri Z."/>
            <person name="LaButti K."/>
            <person name="Lipzen A."/>
            <person name="Lombard V."/>
            <person name="Magnuson J."/>
            <person name="Maillard F."/>
            <person name="Murat C."/>
            <person name="Nolan M."/>
            <person name="Ohm R.A."/>
            <person name="Pangilinan J."/>
            <person name="Pereira M.F."/>
            <person name="Perotto S."/>
            <person name="Peter M."/>
            <person name="Pfister S."/>
            <person name="Riley R."/>
            <person name="Sitrit Y."/>
            <person name="Stielow J.B."/>
            <person name="Szollosi G."/>
            <person name="Zifcakova L."/>
            <person name="Stursova M."/>
            <person name="Spatafora J.W."/>
            <person name="Tedersoo L."/>
            <person name="Vaario L.M."/>
            <person name="Yamada A."/>
            <person name="Yan M."/>
            <person name="Wang P."/>
            <person name="Xu J."/>
            <person name="Bruns T."/>
            <person name="Baldrian P."/>
            <person name="Vilgalys R."/>
            <person name="Dunand C."/>
            <person name="Henrissat B."/>
            <person name="Grigoriev I.V."/>
            <person name="Hibbett D."/>
            <person name="Nagy L.G."/>
            <person name="Martin F.M."/>
        </authorList>
    </citation>
    <scope>NUCLEOTIDE SEQUENCE</scope>
    <source>
        <strain evidence="1">BED1</strain>
    </source>
</reference>
<reference evidence="1" key="1">
    <citation type="submission" date="2019-10" db="EMBL/GenBank/DDBJ databases">
        <authorList>
            <consortium name="DOE Joint Genome Institute"/>
            <person name="Kuo A."/>
            <person name="Miyauchi S."/>
            <person name="Kiss E."/>
            <person name="Drula E."/>
            <person name="Kohler A."/>
            <person name="Sanchez-Garcia M."/>
            <person name="Andreopoulos B."/>
            <person name="Barry K.W."/>
            <person name="Bonito G."/>
            <person name="Buee M."/>
            <person name="Carver A."/>
            <person name="Chen C."/>
            <person name="Cichocki N."/>
            <person name="Clum A."/>
            <person name="Culley D."/>
            <person name="Crous P.W."/>
            <person name="Fauchery L."/>
            <person name="Girlanda M."/>
            <person name="Hayes R."/>
            <person name="Keri Z."/>
            <person name="LaButti K."/>
            <person name="Lipzen A."/>
            <person name="Lombard V."/>
            <person name="Magnuson J."/>
            <person name="Maillard F."/>
            <person name="Morin E."/>
            <person name="Murat C."/>
            <person name="Nolan M."/>
            <person name="Ohm R."/>
            <person name="Pangilinan J."/>
            <person name="Pereira M."/>
            <person name="Perotto S."/>
            <person name="Peter M."/>
            <person name="Riley R."/>
            <person name="Sitrit Y."/>
            <person name="Stielow B."/>
            <person name="Szollosi G."/>
            <person name="Zifcakova L."/>
            <person name="Stursova M."/>
            <person name="Spatafora J.W."/>
            <person name="Tedersoo L."/>
            <person name="Vaario L.-M."/>
            <person name="Yamada A."/>
            <person name="Yan M."/>
            <person name="Wang P."/>
            <person name="Xu J."/>
            <person name="Bruns T."/>
            <person name="Baldrian P."/>
            <person name="Vilgalys R."/>
            <person name="Henrissat B."/>
            <person name="Grigoriev I.V."/>
            <person name="Hibbett D."/>
            <person name="Nagy L.G."/>
            <person name="Martin F.M."/>
        </authorList>
    </citation>
    <scope>NUCLEOTIDE SEQUENCE</scope>
    <source>
        <strain evidence="1">BED1</strain>
    </source>
</reference>
<name>A0AAD4GA66_BOLED</name>
<dbReference type="AlphaFoldDB" id="A0AAD4GA66"/>